<dbReference type="EnsemblProtists" id="EOD18777">
    <property type="protein sequence ID" value="EOD18777"/>
    <property type="gene ID" value="EMIHUDRAFT_209346"/>
</dbReference>
<dbReference type="AlphaFoldDB" id="A0A0D3J5J2"/>
<dbReference type="Proteomes" id="UP000013827">
    <property type="component" value="Unassembled WGS sequence"/>
</dbReference>
<dbReference type="RefSeq" id="XP_005771206.1">
    <property type="nucleotide sequence ID" value="XM_005771149.1"/>
</dbReference>
<feature type="compositionally biased region" description="Low complexity" evidence="1">
    <location>
        <begin position="76"/>
        <end position="87"/>
    </location>
</feature>
<feature type="compositionally biased region" description="Polar residues" evidence="1">
    <location>
        <begin position="105"/>
        <end position="114"/>
    </location>
</feature>
<accession>A0A0D3J5J2</accession>
<name>A0A0D3J5J2_EMIH1</name>
<feature type="compositionally biased region" description="Pro residues" evidence="1">
    <location>
        <begin position="88"/>
        <end position="100"/>
    </location>
</feature>
<sequence length="244" mass="25749">MGRRFARVGAAERCTESIFTDHQRQVCDYALVYAEKKNDGDAPYSVSFTATQSGDVIVQLHPHSQLERAVRHERQAQATEPPASASPAAPPAPAAEPPAAEPATNMTKRGQQQRGKGRSASGRANAGPRLVDKNALSARGGGPSGQSRSPSPDSPPAKRASSADSSGYDTDLSDEVQQEAVRRVCGALGLKEQYDAAVAAGELLELLESLPRGTVEASIRLMQGYTRTGEGIVPKSEGYGGEHK</sequence>
<feature type="region of interest" description="Disordered" evidence="1">
    <location>
        <begin position="66"/>
        <end position="175"/>
    </location>
</feature>
<dbReference type="HOGENOM" id="CLU_076477_0_0_1"/>
<dbReference type="KEGG" id="ehx:EMIHUDRAFT_209346"/>
<feature type="region of interest" description="Disordered" evidence="1">
    <location>
        <begin position="225"/>
        <end position="244"/>
    </location>
</feature>
<keyword evidence="3" id="KW-1185">Reference proteome</keyword>
<feature type="compositionally biased region" description="Basic and acidic residues" evidence="1">
    <location>
        <begin position="66"/>
        <end position="75"/>
    </location>
</feature>
<reference evidence="2" key="2">
    <citation type="submission" date="2024-10" db="UniProtKB">
        <authorList>
            <consortium name="EnsemblProtists"/>
        </authorList>
    </citation>
    <scope>IDENTIFICATION</scope>
</reference>
<protein>
    <submittedName>
        <fullName evidence="2">Uncharacterized protein</fullName>
    </submittedName>
</protein>
<reference evidence="3" key="1">
    <citation type="journal article" date="2013" name="Nature">
        <title>Pan genome of the phytoplankton Emiliania underpins its global distribution.</title>
        <authorList>
            <person name="Read B.A."/>
            <person name="Kegel J."/>
            <person name="Klute M.J."/>
            <person name="Kuo A."/>
            <person name="Lefebvre S.C."/>
            <person name="Maumus F."/>
            <person name="Mayer C."/>
            <person name="Miller J."/>
            <person name="Monier A."/>
            <person name="Salamov A."/>
            <person name="Young J."/>
            <person name="Aguilar M."/>
            <person name="Claverie J.M."/>
            <person name="Frickenhaus S."/>
            <person name="Gonzalez K."/>
            <person name="Herman E.K."/>
            <person name="Lin Y.C."/>
            <person name="Napier J."/>
            <person name="Ogata H."/>
            <person name="Sarno A.F."/>
            <person name="Shmutz J."/>
            <person name="Schroeder D."/>
            <person name="de Vargas C."/>
            <person name="Verret F."/>
            <person name="von Dassow P."/>
            <person name="Valentin K."/>
            <person name="Van de Peer Y."/>
            <person name="Wheeler G."/>
            <person name="Dacks J.B."/>
            <person name="Delwiche C.F."/>
            <person name="Dyhrman S.T."/>
            <person name="Glockner G."/>
            <person name="John U."/>
            <person name="Richards T."/>
            <person name="Worden A.Z."/>
            <person name="Zhang X."/>
            <person name="Grigoriev I.V."/>
            <person name="Allen A.E."/>
            <person name="Bidle K."/>
            <person name="Borodovsky M."/>
            <person name="Bowler C."/>
            <person name="Brownlee C."/>
            <person name="Cock J.M."/>
            <person name="Elias M."/>
            <person name="Gladyshev V.N."/>
            <person name="Groth M."/>
            <person name="Guda C."/>
            <person name="Hadaegh A."/>
            <person name="Iglesias-Rodriguez M.D."/>
            <person name="Jenkins J."/>
            <person name="Jones B.M."/>
            <person name="Lawson T."/>
            <person name="Leese F."/>
            <person name="Lindquist E."/>
            <person name="Lobanov A."/>
            <person name="Lomsadze A."/>
            <person name="Malik S.B."/>
            <person name="Marsh M.E."/>
            <person name="Mackinder L."/>
            <person name="Mock T."/>
            <person name="Mueller-Roeber B."/>
            <person name="Pagarete A."/>
            <person name="Parker M."/>
            <person name="Probert I."/>
            <person name="Quesneville H."/>
            <person name="Raines C."/>
            <person name="Rensing S.A."/>
            <person name="Riano-Pachon D.M."/>
            <person name="Richier S."/>
            <person name="Rokitta S."/>
            <person name="Shiraiwa Y."/>
            <person name="Soanes D.M."/>
            <person name="van der Giezen M."/>
            <person name="Wahlund T.M."/>
            <person name="Williams B."/>
            <person name="Wilson W."/>
            <person name="Wolfe G."/>
            <person name="Wurch L.L."/>
        </authorList>
    </citation>
    <scope>NUCLEOTIDE SEQUENCE</scope>
</reference>
<evidence type="ECO:0000256" key="1">
    <source>
        <dbReference type="SAM" id="MobiDB-lite"/>
    </source>
</evidence>
<organism evidence="2 3">
    <name type="scientific">Emiliania huxleyi (strain CCMP1516)</name>
    <dbReference type="NCBI Taxonomy" id="280463"/>
    <lineage>
        <taxon>Eukaryota</taxon>
        <taxon>Haptista</taxon>
        <taxon>Haptophyta</taxon>
        <taxon>Prymnesiophyceae</taxon>
        <taxon>Isochrysidales</taxon>
        <taxon>Noelaerhabdaceae</taxon>
        <taxon>Emiliania</taxon>
    </lineage>
</organism>
<proteinExistence type="predicted"/>
<dbReference type="PaxDb" id="2903-EOD18777"/>
<feature type="compositionally biased region" description="Low complexity" evidence="1">
    <location>
        <begin position="145"/>
        <end position="166"/>
    </location>
</feature>
<evidence type="ECO:0000313" key="2">
    <source>
        <dbReference type="EnsemblProtists" id="EOD18777"/>
    </source>
</evidence>
<dbReference type="GeneID" id="17264308"/>
<evidence type="ECO:0000313" key="3">
    <source>
        <dbReference type="Proteomes" id="UP000013827"/>
    </source>
</evidence>